<reference evidence="8" key="1">
    <citation type="submission" date="2025-08" db="UniProtKB">
        <authorList>
            <consortium name="RefSeq"/>
        </authorList>
    </citation>
    <scope>IDENTIFICATION</scope>
    <source>
        <tissue evidence="8">Gonads</tissue>
    </source>
</reference>
<name>A0A1S3HBE3_LINAN</name>
<keyword evidence="1 3" id="KW-0963">Cytoplasm</keyword>
<feature type="compositionally biased region" description="Basic and acidic residues" evidence="4">
    <location>
        <begin position="247"/>
        <end position="274"/>
    </location>
</feature>
<dbReference type="HAMAP" id="MF_03069">
    <property type="entry name" value="Kintoun"/>
    <property type="match status" value="1"/>
</dbReference>
<dbReference type="InterPro" id="IPR050734">
    <property type="entry name" value="PIH1/Kintoun_subfamily"/>
</dbReference>
<evidence type="ECO:0000259" key="6">
    <source>
        <dbReference type="Pfam" id="PF18201"/>
    </source>
</evidence>
<comment type="function">
    <text evidence="3">Required for cytoplasmic pre-assembly of axonemal dyneins, thereby playing a central role in motility in cilia and flagella. Involved in pre-assembly of dynein arm complexes in the cytoplasm before intraflagellar transport loads them for the ciliary compartment.</text>
</comment>
<feature type="region of interest" description="Disordered" evidence="4">
    <location>
        <begin position="757"/>
        <end position="842"/>
    </location>
</feature>
<dbReference type="GO" id="GO:0120293">
    <property type="term" value="C:dynein axonemal particle"/>
    <property type="evidence" value="ECO:0007669"/>
    <property type="project" value="UniProtKB-SubCell"/>
</dbReference>
<feature type="region of interest" description="Disordered" evidence="4">
    <location>
        <begin position="867"/>
        <end position="955"/>
    </location>
</feature>
<dbReference type="InterPro" id="IPR008978">
    <property type="entry name" value="HSP20-like_chaperone"/>
</dbReference>
<feature type="compositionally biased region" description="Basic and acidic residues" evidence="4">
    <location>
        <begin position="891"/>
        <end position="906"/>
    </location>
</feature>
<evidence type="ECO:0000313" key="8">
    <source>
        <dbReference type="RefSeq" id="XP_013383362.1"/>
    </source>
</evidence>
<evidence type="ECO:0000256" key="4">
    <source>
        <dbReference type="SAM" id="MobiDB-lite"/>
    </source>
</evidence>
<protein>
    <recommendedName>
        <fullName evidence="3">Protein kintoun</fullName>
    </recommendedName>
    <alternativeName>
        <fullName evidence="3">Dynein assembly factor 2, axonemal homolog</fullName>
    </alternativeName>
</protein>
<feature type="compositionally biased region" description="Basic residues" evidence="4">
    <location>
        <begin position="763"/>
        <end position="774"/>
    </location>
</feature>
<feature type="domain" description="PIH1 N-terminal" evidence="5">
    <location>
        <begin position="52"/>
        <end position="213"/>
    </location>
</feature>
<feature type="compositionally biased region" description="Acidic residues" evidence="4">
    <location>
        <begin position="914"/>
        <end position="927"/>
    </location>
</feature>
<dbReference type="InParanoid" id="A0A1S3HBE3"/>
<gene>
    <name evidence="8" type="primary">LOC106153809</name>
</gene>
<dbReference type="PANTHER" id="PTHR22997:SF3">
    <property type="entry name" value="PROTEIN KINTOUN"/>
    <property type="match status" value="1"/>
</dbReference>
<feature type="compositionally biased region" description="Basic and acidic residues" evidence="4">
    <location>
        <begin position="827"/>
        <end position="842"/>
    </location>
</feature>
<dbReference type="OrthoDB" id="546764at2759"/>
<feature type="region of interest" description="Disordered" evidence="4">
    <location>
        <begin position="609"/>
        <end position="635"/>
    </location>
</feature>
<dbReference type="Pfam" id="PF08190">
    <property type="entry name" value="PIH1"/>
    <property type="match status" value="1"/>
</dbReference>
<feature type="compositionally biased region" description="Low complexity" evidence="4">
    <location>
        <begin position="695"/>
        <end position="725"/>
    </location>
</feature>
<dbReference type="STRING" id="7574.A0A1S3HBE3"/>
<feature type="region of interest" description="Disordered" evidence="4">
    <location>
        <begin position="210"/>
        <end position="280"/>
    </location>
</feature>
<evidence type="ECO:0000256" key="3">
    <source>
        <dbReference type="HAMAP-Rule" id="MF_03069"/>
    </source>
</evidence>
<dbReference type="RefSeq" id="XP_013383362.1">
    <property type="nucleotide sequence ID" value="XM_013527908.1"/>
</dbReference>
<dbReference type="GO" id="GO:0060285">
    <property type="term" value="P:cilium-dependent cell motility"/>
    <property type="evidence" value="ECO:0007669"/>
    <property type="project" value="UniProtKB-UniRule"/>
</dbReference>
<feature type="compositionally biased region" description="Basic and acidic residues" evidence="4">
    <location>
        <begin position="797"/>
        <end position="818"/>
    </location>
</feature>
<dbReference type="InterPro" id="IPR034727">
    <property type="entry name" value="Kintoun"/>
</dbReference>
<evidence type="ECO:0000259" key="5">
    <source>
        <dbReference type="Pfam" id="PF08190"/>
    </source>
</evidence>
<feature type="region of interest" description="Disordered" evidence="4">
    <location>
        <begin position="656"/>
        <end position="735"/>
    </location>
</feature>
<organism evidence="7 8">
    <name type="scientific">Lingula anatina</name>
    <name type="common">Brachiopod</name>
    <name type="synonym">Lingula unguis</name>
    <dbReference type="NCBI Taxonomy" id="7574"/>
    <lineage>
        <taxon>Eukaryota</taxon>
        <taxon>Metazoa</taxon>
        <taxon>Spiralia</taxon>
        <taxon>Lophotrochozoa</taxon>
        <taxon>Brachiopoda</taxon>
        <taxon>Linguliformea</taxon>
        <taxon>Lingulata</taxon>
        <taxon>Lingulida</taxon>
        <taxon>Linguloidea</taxon>
        <taxon>Lingulidae</taxon>
        <taxon>Lingula</taxon>
    </lineage>
</organism>
<accession>A0A1S3HBE3</accession>
<feature type="compositionally biased region" description="Low complexity" evidence="4">
    <location>
        <begin position="673"/>
        <end position="684"/>
    </location>
</feature>
<feature type="compositionally biased region" description="Polar residues" evidence="4">
    <location>
        <begin position="685"/>
        <end position="694"/>
    </location>
</feature>
<evidence type="ECO:0000256" key="1">
    <source>
        <dbReference type="ARBA" id="ARBA00022490"/>
    </source>
</evidence>
<dbReference type="GO" id="GO:0070286">
    <property type="term" value="P:axonemal dynein complex assembly"/>
    <property type="evidence" value="ECO:0007669"/>
    <property type="project" value="UniProtKB-UniRule"/>
</dbReference>
<dbReference type="GeneID" id="106153809"/>
<dbReference type="FunCoup" id="A0A1S3HBE3">
    <property type="interactions" value="435"/>
</dbReference>
<feature type="domain" description="PIH1D1/2/3 CS-like" evidence="6">
    <location>
        <begin position="290"/>
        <end position="387"/>
    </location>
</feature>
<feature type="compositionally biased region" description="Polar residues" evidence="4">
    <location>
        <begin position="874"/>
        <end position="888"/>
    </location>
</feature>
<dbReference type="AlphaFoldDB" id="A0A1S3HBE3"/>
<dbReference type="Pfam" id="PF18201">
    <property type="entry name" value="PIH1_CS"/>
    <property type="match status" value="1"/>
</dbReference>
<dbReference type="Gene3D" id="2.60.40.790">
    <property type="match status" value="2"/>
</dbReference>
<evidence type="ECO:0000256" key="2">
    <source>
        <dbReference type="ARBA" id="ARBA00024190"/>
    </source>
</evidence>
<feature type="compositionally biased region" description="Basic and acidic residues" evidence="4">
    <location>
        <begin position="211"/>
        <end position="228"/>
    </location>
</feature>
<comment type="subcellular location">
    <subcellularLocation>
        <location evidence="3">Cytoplasm</location>
    </subcellularLocation>
    <subcellularLocation>
        <location evidence="2">Dynein axonemal particle</location>
    </subcellularLocation>
</comment>
<proteinExistence type="inferred from homology"/>
<dbReference type="PANTHER" id="PTHR22997">
    <property type="entry name" value="PIH1 DOMAIN-CONTAINING PROTEIN 1"/>
    <property type="match status" value="1"/>
</dbReference>
<comment type="similarity">
    <text evidence="3">Belongs to the PIH1 family. Kintoun subfamily.</text>
</comment>
<evidence type="ECO:0000313" key="7">
    <source>
        <dbReference type="Proteomes" id="UP000085678"/>
    </source>
</evidence>
<dbReference type="InterPro" id="IPR041442">
    <property type="entry name" value="PIH1D1/2/3_CS-like"/>
</dbReference>
<dbReference type="InterPro" id="IPR012981">
    <property type="entry name" value="PIH1_N"/>
</dbReference>
<keyword evidence="7" id="KW-1185">Reference proteome</keyword>
<feature type="compositionally biased region" description="Basic and acidic residues" evidence="4">
    <location>
        <begin position="928"/>
        <end position="952"/>
    </location>
</feature>
<sequence length="973" mass="108637">MLRTRKHSVGNMASKRGGLEGLDLSSDEIKRLTNALKNEEFRKLFAEYAEEISDPENRKRYEEEIAQLESERGMDITFVNPDPGYVIKTTVNGEQKAFINICKNEHIDKPQMTKELGPNGKTRVGWQIPHSFSPPRDDLDKGGQKCKVYDVVFNPDAYRMAESNARFKKMIQDTAFDGIERQFDVKLDRKNLKFPKMKFKGVPVATVIRKRKDEGPNEQDKPATKVEGDAADDDDPLSKLPYPYDNKTTEEKRIAREEELAKQNAKKAETEAKTKVTATSTKDPDAAEIPVYHIIHRSDMDLGDYRNAPDAKTSTRPKELAVVVTLPLLKSAANIDLEIFDKRLLLESETPAKYKLDLNLPYPVDENKGSAKFDKSKRQLIITLPVLPAETPKLPSFIDDKEENPPLQNGTLSNSAVDGKPLVEVISSLENENPSATATAPVSSTNHSVKLQIPYSLPEFDIFQDETNVSIILNVRRVDKASCNATFTQAGCSLQMTSLGSGGFPNHYSICLSFPDKHCLAKDMCTVDIGESNVVVLLKKNEDCQSQWESYSVGLNEDHLEERLFVTENTLEKELTGMKEQNGQATAQQVMPEVEVTEMNDQKVTLLVKGNNGPVNPGAFSRQTPDVELEDPSGNTAENIEVVFDKEVPKLHSILKQRSTSESGSEKQRHASGDSSGGRARSTSESSVGKQRTISESSTDDLSASLSASHNSYNSESLQSNSNSDSGEEGDHPRLKKSVSFSEDVDSVHYKSGAAISAFHNTLKNKKRRARKREQKQENRRSRRRHNSSTSEYSSSSDKEEGELQGHSEKDKQAESNLKKQTTFEEVFDHRGQDEGQVEGHVDAAITEMMQEQQNSSNRDATIPNAIENDELMTKQQTITGNGKLETSNECDEKSSKSASDKMDKLRVKHSQGDDSDDNEDTQETSEEVVKPKDPDDKVETVLSWEEPRKGPNIENTKCAFDFANSLMYDLDD</sequence>
<dbReference type="Proteomes" id="UP000085678">
    <property type="component" value="Unplaced"/>
</dbReference>